<dbReference type="RefSeq" id="WP_274139415.1">
    <property type="nucleotide sequence ID" value="NZ_JAJUBB010000001.1"/>
</dbReference>
<keyword evidence="1" id="KW-0472">Membrane</keyword>
<keyword evidence="3" id="KW-1185">Reference proteome</keyword>
<feature type="transmembrane region" description="Helical" evidence="1">
    <location>
        <begin position="74"/>
        <end position="95"/>
    </location>
</feature>
<organism evidence="2 3">
    <name type="scientific">Enterovibrio qingdaonensis</name>
    <dbReference type="NCBI Taxonomy" id="2899818"/>
    <lineage>
        <taxon>Bacteria</taxon>
        <taxon>Pseudomonadati</taxon>
        <taxon>Pseudomonadota</taxon>
        <taxon>Gammaproteobacteria</taxon>
        <taxon>Vibrionales</taxon>
        <taxon>Vibrionaceae</taxon>
        <taxon>Enterovibrio</taxon>
    </lineage>
</organism>
<keyword evidence="1" id="KW-0812">Transmembrane</keyword>
<evidence type="ECO:0000256" key="1">
    <source>
        <dbReference type="SAM" id="Phobius"/>
    </source>
</evidence>
<sequence length="96" mass="11057">MKYRSYAIWVISAFLIALAIAFAHWHFTDMNASRSFSNLLVTYGLYSASLGTLLGLRMVYIYFDQGLYEQAVSIKFFFLVWAVSVLLLFASYVPYL</sequence>
<reference evidence="2" key="1">
    <citation type="submission" date="2021-12" db="EMBL/GenBank/DDBJ databases">
        <title>Enterovibrio ZSDZ35 sp. nov. and Enterovibrio ZSDZ42 sp. nov., isolated from coastal seawater in Qingdao.</title>
        <authorList>
            <person name="Zhang P."/>
        </authorList>
    </citation>
    <scope>NUCLEOTIDE SEQUENCE</scope>
    <source>
        <strain evidence="2">ZSDZ35</strain>
    </source>
</reference>
<feature type="transmembrane region" description="Helical" evidence="1">
    <location>
        <begin position="39"/>
        <end position="62"/>
    </location>
</feature>
<comment type="caution">
    <text evidence="2">The sequence shown here is derived from an EMBL/GenBank/DDBJ whole genome shotgun (WGS) entry which is preliminary data.</text>
</comment>
<accession>A0ABT5QGL1</accession>
<name>A0ABT5QGL1_9GAMM</name>
<evidence type="ECO:0000313" key="2">
    <source>
        <dbReference type="EMBL" id="MDD1779625.1"/>
    </source>
</evidence>
<protein>
    <submittedName>
        <fullName evidence="2">Uncharacterized protein</fullName>
    </submittedName>
</protein>
<feature type="transmembrane region" description="Helical" evidence="1">
    <location>
        <begin position="6"/>
        <end position="27"/>
    </location>
</feature>
<dbReference type="Proteomes" id="UP001149821">
    <property type="component" value="Unassembled WGS sequence"/>
</dbReference>
<evidence type="ECO:0000313" key="3">
    <source>
        <dbReference type="Proteomes" id="UP001149821"/>
    </source>
</evidence>
<keyword evidence="1" id="KW-1133">Transmembrane helix</keyword>
<proteinExistence type="predicted"/>
<dbReference type="EMBL" id="JAJUBB010000001">
    <property type="protein sequence ID" value="MDD1779625.1"/>
    <property type="molecule type" value="Genomic_DNA"/>
</dbReference>
<gene>
    <name evidence="2" type="ORF">LRP49_00325</name>
</gene>